<feature type="compositionally biased region" description="Polar residues" evidence="1">
    <location>
        <begin position="42"/>
        <end position="51"/>
    </location>
</feature>
<dbReference type="RefSeq" id="XP_040720211.1">
    <property type="nucleotide sequence ID" value="XM_040853312.1"/>
</dbReference>
<organism evidence="2 3">
    <name type="scientific">Pseudomassariella vexata</name>
    <dbReference type="NCBI Taxonomy" id="1141098"/>
    <lineage>
        <taxon>Eukaryota</taxon>
        <taxon>Fungi</taxon>
        <taxon>Dikarya</taxon>
        <taxon>Ascomycota</taxon>
        <taxon>Pezizomycotina</taxon>
        <taxon>Sordariomycetes</taxon>
        <taxon>Xylariomycetidae</taxon>
        <taxon>Amphisphaeriales</taxon>
        <taxon>Pseudomassariaceae</taxon>
        <taxon>Pseudomassariella</taxon>
    </lineage>
</organism>
<dbReference type="AlphaFoldDB" id="A0A1Y2EFA7"/>
<evidence type="ECO:0000256" key="1">
    <source>
        <dbReference type="SAM" id="MobiDB-lite"/>
    </source>
</evidence>
<dbReference type="Proteomes" id="UP000193689">
    <property type="component" value="Unassembled WGS sequence"/>
</dbReference>
<dbReference type="InParanoid" id="A0A1Y2EFA7"/>
<reference evidence="2 3" key="1">
    <citation type="submission" date="2016-07" db="EMBL/GenBank/DDBJ databases">
        <title>Pervasive Adenine N6-methylation of Active Genes in Fungi.</title>
        <authorList>
            <consortium name="DOE Joint Genome Institute"/>
            <person name="Mondo S.J."/>
            <person name="Dannebaum R.O."/>
            <person name="Kuo R.C."/>
            <person name="Labutti K."/>
            <person name="Haridas S."/>
            <person name="Kuo A."/>
            <person name="Salamov A."/>
            <person name="Ahrendt S.R."/>
            <person name="Lipzen A."/>
            <person name="Sullivan W."/>
            <person name="Andreopoulos W.B."/>
            <person name="Clum A."/>
            <person name="Lindquist E."/>
            <person name="Daum C."/>
            <person name="Ramamoorthy G.K."/>
            <person name="Gryganskyi A."/>
            <person name="Culley D."/>
            <person name="Magnuson J.K."/>
            <person name="James T.Y."/>
            <person name="O'Malley M.A."/>
            <person name="Stajich J.E."/>
            <person name="Spatafora J.W."/>
            <person name="Visel A."/>
            <person name="Grigoriev I.V."/>
        </authorList>
    </citation>
    <scope>NUCLEOTIDE SEQUENCE [LARGE SCALE GENOMIC DNA]</scope>
    <source>
        <strain evidence="2 3">CBS 129021</strain>
    </source>
</reference>
<gene>
    <name evidence="2" type="ORF">BCR38DRAFT_103206</name>
</gene>
<comment type="caution">
    <text evidence="2">The sequence shown here is derived from an EMBL/GenBank/DDBJ whole genome shotgun (WGS) entry which is preliminary data.</text>
</comment>
<feature type="region of interest" description="Disordered" evidence="1">
    <location>
        <begin position="1"/>
        <end position="56"/>
    </location>
</feature>
<proteinExistence type="predicted"/>
<evidence type="ECO:0000313" key="2">
    <source>
        <dbReference type="EMBL" id="ORY70261.1"/>
    </source>
</evidence>
<dbReference type="OrthoDB" id="3600083at2759"/>
<protein>
    <submittedName>
        <fullName evidence="2">Uncharacterized protein</fullName>
    </submittedName>
</protein>
<keyword evidence="3" id="KW-1185">Reference proteome</keyword>
<name>A0A1Y2EFA7_9PEZI</name>
<dbReference type="STRING" id="1141098.A0A1Y2EFA7"/>
<dbReference type="EMBL" id="MCFJ01000002">
    <property type="protein sequence ID" value="ORY70261.1"/>
    <property type="molecule type" value="Genomic_DNA"/>
</dbReference>
<sequence length="84" mass="9275">MMSGGVKNLRAMFEQRGSDNAPEDRGRSPAPSNLSSNLSLRGTPTPSQSPRPLSKVRTAFVAVEKDGRIELVLSPHRPRRHRNL</sequence>
<accession>A0A1Y2EFA7</accession>
<evidence type="ECO:0000313" key="3">
    <source>
        <dbReference type="Proteomes" id="UP000193689"/>
    </source>
</evidence>
<dbReference type="GeneID" id="63769524"/>